<organism evidence="1">
    <name type="scientific">marine sediment metagenome</name>
    <dbReference type="NCBI Taxonomy" id="412755"/>
    <lineage>
        <taxon>unclassified sequences</taxon>
        <taxon>metagenomes</taxon>
        <taxon>ecological metagenomes</taxon>
    </lineage>
</organism>
<sequence length="137" mass="15671">MIEETLIEETIVLMVLGNDEILGDSKIIGYIEDRFYPEKLPQDVTLPAIVYNKISAPEFHDIDVAYPRFQFSCFSKDLTECKRMAIAVKELFQRYKGICGGCHILQGVFLDEVKLPDDSGIRHIAVDIRVVYKKITD</sequence>
<gene>
    <name evidence="1" type="ORF">S12H4_13083</name>
</gene>
<comment type="caution">
    <text evidence="1">The sequence shown here is derived from an EMBL/GenBank/DDBJ whole genome shotgun (WGS) entry which is preliminary data.</text>
</comment>
<accession>X1S337</accession>
<dbReference type="EMBL" id="BARW01006235">
    <property type="protein sequence ID" value="GAI87303.1"/>
    <property type="molecule type" value="Genomic_DNA"/>
</dbReference>
<evidence type="ECO:0000313" key="1">
    <source>
        <dbReference type="EMBL" id="GAI87303.1"/>
    </source>
</evidence>
<reference evidence="1" key="1">
    <citation type="journal article" date="2014" name="Front. Microbiol.">
        <title>High frequency of phylogenetically diverse reductive dehalogenase-homologous genes in deep subseafloor sedimentary metagenomes.</title>
        <authorList>
            <person name="Kawai M."/>
            <person name="Futagami T."/>
            <person name="Toyoda A."/>
            <person name="Takaki Y."/>
            <person name="Nishi S."/>
            <person name="Hori S."/>
            <person name="Arai W."/>
            <person name="Tsubouchi T."/>
            <person name="Morono Y."/>
            <person name="Uchiyama I."/>
            <person name="Ito T."/>
            <person name="Fujiyama A."/>
            <person name="Inagaki F."/>
            <person name="Takami H."/>
        </authorList>
    </citation>
    <scope>NUCLEOTIDE SEQUENCE</scope>
    <source>
        <strain evidence="1">Expedition CK06-06</strain>
    </source>
</reference>
<protein>
    <recommendedName>
        <fullName evidence="2">DUF3168 domain-containing protein</fullName>
    </recommendedName>
</protein>
<proteinExistence type="predicted"/>
<name>X1S337_9ZZZZ</name>
<evidence type="ECO:0008006" key="2">
    <source>
        <dbReference type="Google" id="ProtNLM"/>
    </source>
</evidence>
<dbReference type="AlphaFoldDB" id="X1S337"/>